<dbReference type="PROSITE" id="PS00889">
    <property type="entry name" value="CNMP_BINDING_2"/>
    <property type="match status" value="1"/>
</dbReference>
<dbReference type="Proteomes" id="UP000692954">
    <property type="component" value="Unassembled WGS sequence"/>
</dbReference>
<accession>A0A8S1KNA3</accession>
<dbReference type="AlphaFoldDB" id="A0A8S1KNA3"/>
<dbReference type="GO" id="GO:0034236">
    <property type="term" value="F:protein kinase A catalytic subunit binding"/>
    <property type="evidence" value="ECO:0007669"/>
    <property type="project" value="TreeGrafter"/>
</dbReference>
<gene>
    <name evidence="2" type="ORF">PSON_ATCC_30995.1.T0100383</name>
</gene>
<dbReference type="InterPro" id="IPR018488">
    <property type="entry name" value="cNMP-bd_CS"/>
</dbReference>
<sequence>MSRRSILLGQTMSDQERQDLQKIIYQIEQNPDIYDQLSEDQILGIICIILNKSSYHRSFAEMDILKIATKNNEYFQNMINQPQGDVLWERCLRKITYNYLPIGFNLFREGDLGTTFYIILQGRVSIHKKYQIGINQFEERELTQLHKGQSFGELALENDAPRSASVKALSSTHLAVLEKEDYMIIKKTLSNQQKQMYFEEFAKLSIFSDWKFTNIKGLFDYVQFHQYGLNHQIYKEGEPSNQVFFIQQGELKVIKYLQLIKQNNQNNKIQVFNCEKQQKELDDISQLQELSVYHKKQLTNSEKIDELFQKKKYGHLIQVDKKQTITLKYIGAGEMFGELEILKNPDIPRQISVITTQETNKIYTINKKDFLRVLYFDQVLHQSLVALNDNKLKQILNQIKGFQKNFFDKQDKQQLLETTQNKDFLTLDYRDYEEQQQNQKKISSSKKNISLRNFILDNKTQDIGLTLQQRETNSIKNQNLIFHKHTLSDFKLNTDRVINTNSSQKINLKIRSNNQSPDSSSFQQIKLNLCKYQSTSPLSKTQRVLSPQDSIFSKSQGLRKFQNSQIYFTNTLPFIMQNRYLRIKSNIHKVQCNQ</sequence>
<dbReference type="EMBL" id="CAJJDN010000010">
    <property type="protein sequence ID" value="CAD8056659.1"/>
    <property type="molecule type" value="Genomic_DNA"/>
</dbReference>
<dbReference type="GO" id="GO:0030552">
    <property type="term" value="F:cAMP binding"/>
    <property type="evidence" value="ECO:0007669"/>
    <property type="project" value="TreeGrafter"/>
</dbReference>
<name>A0A8S1KNA3_9CILI</name>
<dbReference type="InterPro" id="IPR050503">
    <property type="entry name" value="cAMP-dep_PK_reg_su-like"/>
</dbReference>
<dbReference type="PROSITE" id="PS50042">
    <property type="entry name" value="CNMP_BINDING_3"/>
    <property type="match status" value="2"/>
</dbReference>
<reference evidence="2" key="1">
    <citation type="submission" date="2021-01" db="EMBL/GenBank/DDBJ databases">
        <authorList>
            <consortium name="Genoscope - CEA"/>
            <person name="William W."/>
        </authorList>
    </citation>
    <scope>NUCLEOTIDE SEQUENCE</scope>
</reference>
<comment type="caution">
    <text evidence="2">The sequence shown here is derived from an EMBL/GenBank/DDBJ whole genome shotgun (WGS) entry which is preliminary data.</text>
</comment>
<dbReference type="FunFam" id="2.60.120.10:FF:000267">
    <property type="entry name" value="Uncharacterized protein"/>
    <property type="match status" value="1"/>
</dbReference>
<evidence type="ECO:0000313" key="2">
    <source>
        <dbReference type="EMBL" id="CAD8056659.1"/>
    </source>
</evidence>
<evidence type="ECO:0000313" key="3">
    <source>
        <dbReference type="Proteomes" id="UP000692954"/>
    </source>
</evidence>
<proteinExistence type="predicted"/>
<dbReference type="CDD" id="cd00038">
    <property type="entry name" value="CAP_ED"/>
    <property type="match status" value="2"/>
</dbReference>
<feature type="domain" description="Cyclic nucleotide-binding" evidence="1">
    <location>
        <begin position="206"/>
        <end position="374"/>
    </location>
</feature>
<evidence type="ECO:0000259" key="1">
    <source>
        <dbReference type="PROSITE" id="PS50042"/>
    </source>
</evidence>
<keyword evidence="3" id="KW-1185">Reference proteome</keyword>
<dbReference type="GO" id="GO:0004862">
    <property type="term" value="F:cAMP-dependent protein kinase inhibitor activity"/>
    <property type="evidence" value="ECO:0007669"/>
    <property type="project" value="TreeGrafter"/>
</dbReference>
<dbReference type="GO" id="GO:0005952">
    <property type="term" value="C:cAMP-dependent protein kinase complex"/>
    <property type="evidence" value="ECO:0007669"/>
    <property type="project" value="InterPro"/>
</dbReference>
<dbReference type="GO" id="GO:0005829">
    <property type="term" value="C:cytosol"/>
    <property type="evidence" value="ECO:0007669"/>
    <property type="project" value="TreeGrafter"/>
</dbReference>
<feature type="domain" description="Cyclic nucleotide-binding" evidence="1">
    <location>
        <begin position="99"/>
        <end position="203"/>
    </location>
</feature>
<dbReference type="SMART" id="SM00100">
    <property type="entry name" value="cNMP"/>
    <property type="match status" value="2"/>
</dbReference>
<organism evidence="2 3">
    <name type="scientific">Paramecium sonneborni</name>
    <dbReference type="NCBI Taxonomy" id="65129"/>
    <lineage>
        <taxon>Eukaryota</taxon>
        <taxon>Sar</taxon>
        <taxon>Alveolata</taxon>
        <taxon>Ciliophora</taxon>
        <taxon>Intramacronucleata</taxon>
        <taxon>Oligohymenophorea</taxon>
        <taxon>Peniculida</taxon>
        <taxon>Parameciidae</taxon>
        <taxon>Paramecium</taxon>
    </lineage>
</organism>
<dbReference type="OrthoDB" id="417078at2759"/>
<dbReference type="Pfam" id="PF00027">
    <property type="entry name" value="cNMP_binding"/>
    <property type="match status" value="1"/>
</dbReference>
<dbReference type="PANTHER" id="PTHR11635:SF152">
    <property type="entry name" value="CAMP-DEPENDENT PROTEIN KINASE TYPE I REGULATORY SUBUNIT-RELATED"/>
    <property type="match status" value="1"/>
</dbReference>
<dbReference type="InterPro" id="IPR000595">
    <property type="entry name" value="cNMP-bd_dom"/>
</dbReference>
<protein>
    <recommendedName>
        <fullName evidence="1">Cyclic nucleotide-binding domain-containing protein</fullName>
    </recommendedName>
</protein>
<dbReference type="PANTHER" id="PTHR11635">
    <property type="entry name" value="CAMP-DEPENDENT PROTEIN KINASE REGULATORY CHAIN"/>
    <property type="match status" value="1"/>
</dbReference>